<accession>A0ABD0R8U7</accession>
<proteinExistence type="predicted"/>
<reference evidence="2 3" key="1">
    <citation type="submission" date="2024-05" db="EMBL/GenBank/DDBJ databases">
        <title>Genome sequencing and assembly of Indian major carp, Cirrhinus mrigala (Hamilton, 1822).</title>
        <authorList>
            <person name="Mohindra V."/>
            <person name="Chowdhury L.M."/>
            <person name="Lal K."/>
            <person name="Jena J.K."/>
        </authorList>
    </citation>
    <scope>NUCLEOTIDE SEQUENCE [LARGE SCALE GENOMIC DNA]</scope>
    <source>
        <strain evidence="2">CM1030</strain>
        <tissue evidence="2">Blood</tissue>
    </source>
</reference>
<gene>
    <name evidence="2" type="ORF">M9458_012472</name>
</gene>
<keyword evidence="3" id="KW-1185">Reference proteome</keyword>
<dbReference type="AlphaFoldDB" id="A0ABD0R8U7"/>
<feature type="region of interest" description="Disordered" evidence="1">
    <location>
        <begin position="1"/>
        <end position="61"/>
    </location>
</feature>
<dbReference type="Proteomes" id="UP001529510">
    <property type="component" value="Unassembled WGS sequence"/>
</dbReference>
<organism evidence="2 3">
    <name type="scientific">Cirrhinus mrigala</name>
    <name type="common">Mrigala</name>
    <dbReference type="NCBI Taxonomy" id="683832"/>
    <lineage>
        <taxon>Eukaryota</taxon>
        <taxon>Metazoa</taxon>
        <taxon>Chordata</taxon>
        <taxon>Craniata</taxon>
        <taxon>Vertebrata</taxon>
        <taxon>Euteleostomi</taxon>
        <taxon>Actinopterygii</taxon>
        <taxon>Neopterygii</taxon>
        <taxon>Teleostei</taxon>
        <taxon>Ostariophysi</taxon>
        <taxon>Cypriniformes</taxon>
        <taxon>Cyprinidae</taxon>
        <taxon>Labeoninae</taxon>
        <taxon>Labeonini</taxon>
        <taxon>Cirrhinus</taxon>
    </lineage>
</organism>
<feature type="compositionally biased region" description="Basic residues" evidence="1">
    <location>
        <begin position="1"/>
        <end position="10"/>
    </location>
</feature>
<feature type="compositionally biased region" description="Basic residues" evidence="1">
    <location>
        <begin position="23"/>
        <end position="33"/>
    </location>
</feature>
<feature type="compositionally biased region" description="Basic and acidic residues" evidence="1">
    <location>
        <begin position="11"/>
        <end position="22"/>
    </location>
</feature>
<evidence type="ECO:0000256" key="1">
    <source>
        <dbReference type="SAM" id="MobiDB-lite"/>
    </source>
</evidence>
<protein>
    <submittedName>
        <fullName evidence="2">Uncharacterized protein</fullName>
    </submittedName>
</protein>
<sequence length="61" mass="6730">SKKRHKHKKKEKDEVGTVDEKEKKKKKSSRTKKAGTVDDLEAFLAGGDGPGNSEGGDYEEL</sequence>
<dbReference type="EMBL" id="JAMKFB020000005">
    <property type="protein sequence ID" value="KAL0194176.1"/>
    <property type="molecule type" value="Genomic_DNA"/>
</dbReference>
<evidence type="ECO:0000313" key="2">
    <source>
        <dbReference type="EMBL" id="KAL0194176.1"/>
    </source>
</evidence>
<feature type="non-terminal residue" evidence="2">
    <location>
        <position position="1"/>
    </location>
</feature>
<comment type="caution">
    <text evidence="2">The sequence shown here is derived from an EMBL/GenBank/DDBJ whole genome shotgun (WGS) entry which is preliminary data.</text>
</comment>
<evidence type="ECO:0000313" key="3">
    <source>
        <dbReference type="Proteomes" id="UP001529510"/>
    </source>
</evidence>
<name>A0ABD0R8U7_CIRMR</name>